<evidence type="ECO:0000313" key="2">
    <source>
        <dbReference type="EMBL" id="KKU05616.1"/>
    </source>
</evidence>
<comment type="caution">
    <text evidence="2">The sequence shown here is derived from an EMBL/GenBank/DDBJ whole genome shotgun (WGS) entry which is preliminary data.</text>
</comment>
<dbReference type="AlphaFoldDB" id="A0A0G1MBH6"/>
<dbReference type="Proteomes" id="UP000034354">
    <property type="component" value="Unassembled WGS sequence"/>
</dbReference>
<evidence type="ECO:0000256" key="1">
    <source>
        <dbReference type="SAM" id="MobiDB-lite"/>
    </source>
</evidence>
<sequence length="284" mass="31529">MIRIPAPIVILIGAAFPLALLLLAPGCNLDYQVNRIGDEAETPEIEGEATTDTASEEPDDENVDTGYLPEDETEEPIDEEDTDAVDPNECSGFSISEGFGRYEITESYLIYSVIGDTETEIRQGEPAHFQFGITAHPCGDVILDGITIVLEEINDEPADWITTVEHSGEASNLSHTSGSSVFESNDGYNCNSDGYDSELFFWWMDDIYNDGSQNLMDEVYINAGTTEIFDFELVPTEFIEPGTTFGLWIIDPFWTDVETGTEVFDAFYWGPELIFTDITVKVVE</sequence>
<dbReference type="EMBL" id="LCKW01000067">
    <property type="protein sequence ID" value="KKU05616.1"/>
    <property type="molecule type" value="Genomic_DNA"/>
</dbReference>
<feature type="compositionally biased region" description="Acidic residues" evidence="1">
    <location>
        <begin position="39"/>
        <end position="86"/>
    </location>
</feature>
<gene>
    <name evidence="2" type="ORF">UX09_C0067G0003</name>
</gene>
<proteinExistence type="predicted"/>
<organism evidence="2 3">
    <name type="scientific">Candidatus Uhrbacteria bacterium GW2011_GWE2_45_35</name>
    <dbReference type="NCBI Taxonomy" id="1618993"/>
    <lineage>
        <taxon>Bacteria</taxon>
        <taxon>Candidatus Uhriibacteriota</taxon>
    </lineage>
</organism>
<evidence type="ECO:0000313" key="3">
    <source>
        <dbReference type="Proteomes" id="UP000034354"/>
    </source>
</evidence>
<reference evidence="2 3" key="1">
    <citation type="journal article" date="2015" name="Nature">
        <title>rRNA introns, odd ribosomes, and small enigmatic genomes across a large radiation of phyla.</title>
        <authorList>
            <person name="Brown C.T."/>
            <person name="Hug L.A."/>
            <person name="Thomas B.C."/>
            <person name="Sharon I."/>
            <person name="Castelle C.J."/>
            <person name="Singh A."/>
            <person name="Wilkins M.J."/>
            <person name="Williams K.H."/>
            <person name="Banfield J.F."/>
        </authorList>
    </citation>
    <scope>NUCLEOTIDE SEQUENCE [LARGE SCALE GENOMIC DNA]</scope>
</reference>
<feature type="region of interest" description="Disordered" evidence="1">
    <location>
        <begin position="39"/>
        <end position="90"/>
    </location>
</feature>
<name>A0A0G1MBH6_9BACT</name>
<dbReference type="STRING" id="1618993.UX09_C0067G0003"/>
<protein>
    <submittedName>
        <fullName evidence="2">Uncharacterized protein</fullName>
    </submittedName>
</protein>
<accession>A0A0G1MBH6</accession>